<dbReference type="AlphaFoldDB" id="A0AAD5P7B5"/>
<protein>
    <submittedName>
        <fullName evidence="2">Uncharacterized protein</fullName>
    </submittedName>
</protein>
<keyword evidence="1" id="KW-0812">Transmembrane</keyword>
<dbReference type="EMBL" id="JAIXMP010000067">
    <property type="protein sequence ID" value="KAI9243730.1"/>
    <property type="molecule type" value="Genomic_DNA"/>
</dbReference>
<sequence>MSLLRDFLLECISMFPLVVAYCVFLASGVACVAIAHLIIHYCWFVYPDWVLLFAVCALVAYLFFFRLGPMGRASRVIRMSMFLGLIPSFPVLPAHIGTSEPLQRIPAKVVHRPQTHCRDICEVDGLGPLRIAEKQPSLVRLESVQHELRNFFPAPTALLTRTPPRRASLLRPMTTSKWKGSHLCRMKFSLGDSVKINYQAPESKEDSSIVHDTQMEDLVEQFASLHLCSDPVPPPQSLMSLDSYDETPFLVEPIDVDASAGLADANVVPLFMPVDAVAVLDEDVAMMEGGGSGSLVVVDVLAPGNVQQEENYVNLQQSVEPDLSEVDPGVVLTASGLAPAYSMRMTSGLATASMSVTSELASAFMSPVVDNVTSASELVGLASALSTPSASGSTMQMTSGLATASMSSGFGLATASTDLASGSAMRKTSGSAMSEGFGRIASGSASASSMRMTSGLATASMSSASGLAPAAFVPSSEPGVSVADRSI</sequence>
<keyword evidence="3" id="KW-1185">Reference proteome</keyword>
<comment type="caution">
    <text evidence="2">The sequence shown here is derived from an EMBL/GenBank/DDBJ whole genome shotgun (WGS) entry which is preliminary data.</text>
</comment>
<evidence type="ECO:0000313" key="2">
    <source>
        <dbReference type="EMBL" id="KAI9243730.1"/>
    </source>
</evidence>
<dbReference type="Proteomes" id="UP001209540">
    <property type="component" value="Unassembled WGS sequence"/>
</dbReference>
<feature type="transmembrane region" description="Helical" evidence="1">
    <location>
        <begin position="12"/>
        <end position="38"/>
    </location>
</feature>
<accession>A0AAD5P7B5</accession>
<reference evidence="2" key="2">
    <citation type="submission" date="2023-02" db="EMBL/GenBank/DDBJ databases">
        <authorList>
            <consortium name="DOE Joint Genome Institute"/>
            <person name="Mondo S.J."/>
            <person name="Chang Y."/>
            <person name="Wang Y."/>
            <person name="Ahrendt S."/>
            <person name="Andreopoulos W."/>
            <person name="Barry K."/>
            <person name="Beard J."/>
            <person name="Benny G.L."/>
            <person name="Blankenship S."/>
            <person name="Bonito G."/>
            <person name="Cuomo C."/>
            <person name="Desiro A."/>
            <person name="Gervers K.A."/>
            <person name="Hundley H."/>
            <person name="Kuo A."/>
            <person name="LaButti K."/>
            <person name="Lang B.F."/>
            <person name="Lipzen A."/>
            <person name="O'Donnell K."/>
            <person name="Pangilinan J."/>
            <person name="Reynolds N."/>
            <person name="Sandor L."/>
            <person name="Smith M.W."/>
            <person name="Tsang A."/>
            <person name="Grigoriev I.V."/>
            <person name="Stajich J.E."/>
            <person name="Spatafora J.W."/>
        </authorList>
    </citation>
    <scope>NUCLEOTIDE SEQUENCE</scope>
    <source>
        <strain evidence="2">RSA 2281</strain>
    </source>
</reference>
<proteinExistence type="predicted"/>
<feature type="transmembrane region" description="Helical" evidence="1">
    <location>
        <begin position="76"/>
        <end position="96"/>
    </location>
</feature>
<organism evidence="2 3">
    <name type="scientific">Phascolomyces articulosus</name>
    <dbReference type="NCBI Taxonomy" id="60185"/>
    <lineage>
        <taxon>Eukaryota</taxon>
        <taxon>Fungi</taxon>
        <taxon>Fungi incertae sedis</taxon>
        <taxon>Mucoromycota</taxon>
        <taxon>Mucoromycotina</taxon>
        <taxon>Mucoromycetes</taxon>
        <taxon>Mucorales</taxon>
        <taxon>Lichtheimiaceae</taxon>
        <taxon>Phascolomyces</taxon>
    </lineage>
</organism>
<evidence type="ECO:0000256" key="1">
    <source>
        <dbReference type="SAM" id="Phobius"/>
    </source>
</evidence>
<keyword evidence="1" id="KW-0472">Membrane</keyword>
<keyword evidence="1" id="KW-1133">Transmembrane helix</keyword>
<evidence type="ECO:0000313" key="3">
    <source>
        <dbReference type="Proteomes" id="UP001209540"/>
    </source>
</evidence>
<dbReference type="PROSITE" id="PS51257">
    <property type="entry name" value="PROKAR_LIPOPROTEIN"/>
    <property type="match status" value="1"/>
</dbReference>
<reference evidence="2" key="1">
    <citation type="journal article" date="2022" name="IScience">
        <title>Evolution of zygomycete secretomes and the origins of terrestrial fungal ecologies.</title>
        <authorList>
            <person name="Chang Y."/>
            <person name="Wang Y."/>
            <person name="Mondo S."/>
            <person name="Ahrendt S."/>
            <person name="Andreopoulos W."/>
            <person name="Barry K."/>
            <person name="Beard J."/>
            <person name="Benny G.L."/>
            <person name="Blankenship S."/>
            <person name="Bonito G."/>
            <person name="Cuomo C."/>
            <person name="Desiro A."/>
            <person name="Gervers K.A."/>
            <person name="Hundley H."/>
            <person name="Kuo A."/>
            <person name="LaButti K."/>
            <person name="Lang B.F."/>
            <person name="Lipzen A."/>
            <person name="O'Donnell K."/>
            <person name="Pangilinan J."/>
            <person name="Reynolds N."/>
            <person name="Sandor L."/>
            <person name="Smith M.E."/>
            <person name="Tsang A."/>
            <person name="Grigoriev I.V."/>
            <person name="Stajich J.E."/>
            <person name="Spatafora J.W."/>
        </authorList>
    </citation>
    <scope>NUCLEOTIDE SEQUENCE</scope>
    <source>
        <strain evidence="2">RSA 2281</strain>
    </source>
</reference>
<name>A0AAD5P7B5_9FUNG</name>
<feature type="transmembrane region" description="Helical" evidence="1">
    <location>
        <begin position="44"/>
        <end position="64"/>
    </location>
</feature>
<gene>
    <name evidence="2" type="ORF">BDA99DRAFT_529896</name>
</gene>